<keyword evidence="11 14" id="KW-0472">Membrane</keyword>
<dbReference type="PROSITE" id="PS00476">
    <property type="entry name" value="FATTY_ACID_DESATUR_1"/>
    <property type="match status" value="1"/>
</dbReference>
<evidence type="ECO:0000256" key="14">
    <source>
        <dbReference type="SAM" id="Phobius"/>
    </source>
</evidence>
<gene>
    <name evidence="17" type="primary">LOC108569768</name>
</gene>
<dbReference type="InterPro" id="IPR005804">
    <property type="entry name" value="FA_desaturase_dom"/>
</dbReference>
<feature type="transmembrane region" description="Helical" evidence="14">
    <location>
        <begin position="163"/>
        <end position="184"/>
    </location>
</feature>
<keyword evidence="12 13" id="KW-0275">Fatty acid biosynthesis</keyword>
<feature type="domain" description="Fatty acid desaturase" evidence="15">
    <location>
        <begin position="59"/>
        <end position="251"/>
    </location>
</feature>
<evidence type="ECO:0000256" key="13">
    <source>
        <dbReference type="RuleBase" id="RU000581"/>
    </source>
</evidence>
<evidence type="ECO:0000256" key="8">
    <source>
        <dbReference type="ARBA" id="ARBA00023002"/>
    </source>
</evidence>
<evidence type="ECO:0000256" key="11">
    <source>
        <dbReference type="ARBA" id="ARBA00023136"/>
    </source>
</evidence>
<evidence type="ECO:0000256" key="12">
    <source>
        <dbReference type="ARBA" id="ARBA00023160"/>
    </source>
</evidence>
<evidence type="ECO:0000256" key="5">
    <source>
        <dbReference type="ARBA" id="ARBA00022723"/>
    </source>
</evidence>
<evidence type="ECO:0000256" key="3">
    <source>
        <dbReference type="ARBA" id="ARBA00022516"/>
    </source>
</evidence>
<evidence type="ECO:0000256" key="4">
    <source>
        <dbReference type="ARBA" id="ARBA00022692"/>
    </source>
</evidence>
<keyword evidence="8 13" id="KW-0560">Oxidoreductase</keyword>
<accession>A0ABM1NJD7</accession>
<feature type="transmembrane region" description="Helical" evidence="14">
    <location>
        <begin position="17"/>
        <end position="36"/>
    </location>
</feature>
<keyword evidence="16" id="KW-1185">Reference proteome</keyword>
<keyword evidence="5" id="KW-0479">Metal-binding</keyword>
<evidence type="ECO:0000313" key="17">
    <source>
        <dbReference type="RefSeq" id="XP_017786937.1"/>
    </source>
</evidence>
<evidence type="ECO:0000259" key="15">
    <source>
        <dbReference type="Pfam" id="PF00487"/>
    </source>
</evidence>
<dbReference type="InterPro" id="IPR001522">
    <property type="entry name" value="FADS-1_CS"/>
</dbReference>
<evidence type="ECO:0000256" key="9">
    <source>
        <dbReference type="ARBA" id="ARBA00023004"/>
    </source>
</evidence>
<feature type="non-terminal residue" evidence="17">
    <location>
        <position position="314"/>
    </location>
</feature>
<sequence>MSKVEQKKETKKYKWDIVWLNVVLLGVLHILAVYGYTQRFKSKLQTLIFIKTFRFLANLGVTAGAHRLWSHRSYKASLPFQALLATMMTFTYQNSIYIWCRDHRLHHKYSETDADPHNAKRGFFFSHVGWLLVRKHPDIIEKGKTIDMSDLKANPVVMFQHKYYLFLVTLLAFVFPAFVPWYFWNEDGWNSILGSVASYVVSVNLTWCINSLAHLYGEKPYDKTIGPTENTLMRYIGIGEGFHNYHHTFPSDYRASEFGFETRNITAGFIDLMAALGQVTDRKTTPKDMIEKRATRTGDGRFGTQFYNNLKSMA</sequence>
<dbReference type="Pfam" id="PF00487">
    <property type="entry name" value="FA_desaturase"/>
    <property type="match status" value="1"/>
</dbReference>
<keyword evidence="4 13" id="KW-0812">Transmembrane</keyword>
<dbReference type="RefSeq" id="XP_017786937.1">
    <property type="nucleotide sequence ID" value="XM_017931448.1"/>
</dbReference>
<evidence type="ECO:0000256" key="7">
    <source>
        <dbReference type="ARBA" id="ARBA00022989"/>
    </source>
</evidence>
<evidence type="ECO:0000256" key="2">
    <source>
        <dbReference type="ARBA" id="ARBA00009295"/>
    </source>
</evidence>
<dbReference type="PRINTS" id="PR00075">
    <property type="entry name" value="FACDDSATRASE"/>
</dbReference>
<evidence type="ECO:0000313" key="16">
    <source>
        <dbReference type="Proteomes" id="UP000695000"/>
    </source>
</evidence>
<feature type="transmembrane region" description="Helical" evidence="14">
    <location>
        <begin position="80"/>
        <end position="100"/>
    </location>
</feature>
<feature type="transmembrane region" description="Helical" evidence="14">
    <location>
        <begin position="196"/>
        <end position="216"/>
    </location>
</feature>
<comment type="cofactor">
    <cofactor evidence="13">
        <name>Fe(2+)</name>
        <dbReference type="ChEBI" id="CHEBI:29033"/>
    </cofactor>
</comment>
<dbReference type="PANTHER" id="PTHR11351">
    <property type="entry name" value="ACYL-COA DESATURASE"/>
    <property type="match status" value="1"/>
</dbReference>
<comment type="domain">
    <text evidence="13">The histidine box domains are involved in binding the catalytic metal ions.</text>
</comment>
<comment type="subcellular location">
    <subcellularLocation>
        <location evidence="1">Membrane</location>
        <topology evidence="1">Multi-pass membrane protein</topology>
    </subcellularLocation>
</comment>
<dbReference type="CDD" id="cd03505">
    <property type="entry name" value="Delta9-FADS-like"/>
    <property type="match status" value="1"/>
</dbReference>
<evidence type="ECO:0000256" key="6">
    <source>
        <dbReference type="ARBA" id="ARBA00022832"/>
    </source>
</evidence>
<name>A0ABM1NJD7_NICVS</name>
<evidence type="ECO:0000256" key="1">
    <source>
        <dbReference type="ARBA" id="ARBA00004141"/>
    </source>
</evidence>
<organism evidence="16 17">
    <name type="scientific">Nicrophorus vespilloides</name>
    <name type="common">Boreal carrion beetle</name>
    <dbReference type="NCBI Taxonomy" id="110193"/>
    <lineage>
        <taxon>Eukaryota</taxon>
        <taxon>Metazoa</taxon>
        <taxon>Ecdysozoa</taxon>
        <taxon>Arthropoda</taxon>
        <taxon>Hexapoda</taxon>
        <taxon>Insecta</taxon>
        <taxon>Pterygota</taxon>
        <taxon>Neoptera</taxon>
        <taxon>Endopterygota</taxon>
        <taxon>Coleoptera</taxon>
        <taxon>Polyphaga</taxon>
        <taxon>Staphyliniformia</taxon>
        <taxon>Silphidae</taxon>
        <taxon>Nicrophorinae</taxon>
        <taxon>Nicrophorus</taxon>
    </lineage>
</organism>
<keyword evidence="10" id="KW-0443">Lipid metabolism</keyword>
<dbReference type="GeneID" id="108569768"/>
<reference evidence="17" key="1">
    <citation type="submission" date="2025-08" db="UniProtKB">
        <authorList>
            <consortium name="RefSeq"/>
        </authorList>
    </citation>
    <scope>IDENTIFICATION</scope>
    <source>
        <tissue evidence="17">Whole Larva</tissue>
    </source>
</reference>
<keyword evidence="7 14" id="KW-1133">Transmembrane helix</keyword>
<keyword evidence="9" id="KW-0408">Iron</keyword>
<comment type="similarity">
    <text evidence="2 13">Belongs to the fatty acid desaturase type 1 family.</text>
</comment>
<keyword evidence="6" id="KW-0276">Fatty acid metabolism</keyword>
<dbReference type="PANTHER" id="PTHR11351:SF31">
    <property type="entry name" value="DESATURASE 1, ISOFORM A-RELATED"/>
    <property type="match status" value="1"/>
</dbReference>
<keyword evidence="3 13" id="KW-0444">Lipid biosynthesis</keyword>
<dbReference type="Proteomes" id="UP000695000">
    <property type="component" value="Unplaced"/>
</dbReference>
<protein>
    <submittedName>
        <fullName evidence="17">Stearoyl-CoA desaturase 5-like</fullName>
    </submittedName>
</protein>
<proteinExistence type="inferred from homology"/>
<evidence type="ECO:0000256" key="10">
    <source>
        <dbReference type="ARBA" id="ARBA00023098"/>
    </source>
</evidence>
<dbReference type="InterPro" id="IPR015876">
    <property type="entry name" value="Acyl-CoA_DS"/>
</dbReference>